<name>A0A239H6H1_9FIRM</name>
<dbReference type="InterPro" id="IPR015422">
    <property type="entry name" value="PyrdxlP-dep_Trfase_small"/>
</dbReference>
<dbReference type="PANTHER" id="PTHR42885:SF1">
    <property type="entry name" value="THREONINE-PHOSPHATE DECARBOXYLASE"/>
    <property type="match status" value="1"/>
</dbReference>
<dbReference type="Proteomes" id="UP000198304">
    <property type="component" value="Unassembled WGS sequence"/>
</dbReference>
<sequence>MTHGGNIFEIQRTRNIDKRNLLDFSANINPLGVPETLATIIRNRIQDLQYYPDIDYHDLKSAISQYYSVEKGHVFLGNGAAQVIFDTIHTIEPKKTIILAPTFSEYERALKAIDSDVVKHSLREEDNFDLNVEELMKSIDDSVDLVVLCNPNNPTSRLIEIKELKQILAECKKHHAYLMIDEAFMDFVEEQQLYSMLRHYRNEEYLIIVRAFTKFYGIPGLRLGFGLCWNDNLLKAIQEKMLPWSLNTFAGYFGEVLLSEEEYVEKTHQWLKKEKRRFIEELHKIEEIKAFTPSVNFILLKIEKYNLTVDVLKEKLLDKNILIRDCSNFTNLNKKFFRVAIKNPQDNNALIKALREISR</sequence>
<dbReference type="InterPro" id="IPR004839">
    <property type="entry name" value="Aminotransferase_I/II_large"/>
</dbReference>
<dbReference type="Pfam" id="PF00155">
    <property type="entry name" value="Aminotran_1_2"/>
    <property type="match status" value="1"/>
</dbReference>
<evidence type="ECO:0000256" key="1">
    <source>
        <dbReference type="ARBA" id="ARBA00001933"/>
    </source>
</evidence>
<evidence type="ECO:0000259" key="10">
    <source>
        <dbReference type="Pfam" id="PF00155"/>
    </source>
</evidence>
<evidence type="ECO:0000256" key="2">
    <source>
        <dbReference type="ARBA" id="ARBA00003444"/>
    </source>
</evidence>
<evidence type="ECO:0000256" key="7">
    <source>
        <dbReference type="ARBA" id="ARBA00023239"/>
    </source>
</evidence>
<accession>A0A239H6H1</accession>
<evidence type="ECO:0000256" key="3">
    <source>
        <dbReference type="ARBA" id="ARBA00004953"/>
    </source>
</evidence>
<comment type="function">
    <text evidence="2">Decarboxylates L-threonine-O-3-phosphate to yield (R)-1-amino-2-propanol O-2-phosphate, the precursor for the linkage between the nucleotide loop and the corrin ring in cobalamin.</text>
</comment>
<evidence type="ECO:0000256" key="5">
    <source>
        <dbReference type="ARBA" id="ARBA00022573"/>
    </source>
</evidence>
<evidence type="ECO:0000256" key="4">
    <source>
        <dbReference type="ARBA" id="ARBA00012285"/>
    </source>
</evidence>
<dbReference type="SUPFAM" id="SSF53383">
    <property type="entry name" value="PLP-dependent transferases"/>
    <property type="match status" value="1"/>
</dbReference>
<proteinExistence type="predicted"/>
<comment type="catalytic activity">
    <reaction evidence="9">
        <text>O-phospho-L-threonine + H(+) = (R)-1-aminopropan-2-yl phosphate + CO2</text>
        <dbReference type="Rhea" id="RHEA:11492"/>
        <dbReference type="ChEBI" id="CHEBI:15378"/>
        <dbReference type="ChEBI" id="CHEBI:16526"/>
        <dbReference type="ChEBI" id="CHEBI:58563"/>
        <dbReference type="ChEBI" id="CHEBI:58675"/>
        <dbReference type="EC" id="4.1.1.81"/>
    </reaction>
</comment>
<dbReference type="Gene3D" id="3.40.640.10">
    <property type="entry name" value="Type I PLP-dependent aspartate aminotransferase-like (Major domain)"/>
    <property type="match status" value="1"/>
</dbReference>
<evidence type="ECO:0000256" key="6">
    <source>
        <dbReference type="ARBA" id="ARBA00022898"/>
    </source>
</evidence>
<dbReference type="InterPro" id="IPR015421">
    <property type="entry name" value="PyrdxlP-dep_Trfase_major"/>
</dbReference>
<dbReference type="NCBIfam" id="TIGR01140">
    <property type="entry name" value="L_thr_O3P_dcar"/>
    <property type="match status" value="1"/>
</dbReference>
<keyword evidence="7" id="KW-0456">Lyase</keyword>
<dbReference type="GO" id="GO:0009236">
    <property type="term" value="P:cobalamin biosynthetic process"/>
    <property type="evidence" value="ECO:0007669"/>
    <property type="project" value="UniProtKB-UniPathway"/>
</dbReference>
<feature type="domain" description="Aminotransferase class I/classII large" evidence="10">
    <location>
        <begin position="20"/>
        <end position="354"/>
    </location>
</feature>
<dbReference type="InterPro" id="IPR005860">
    <property type="entry name" value="CobD"/>
</dbReference>
<dbReference type="OrthoDB" id="9813612at2"/>
<keyword evidence="5" id="KW-0169">Cobalamin biosynthesis</keyword>
<keyword evidence="12" id="KW-1185">Reference proteome</keyword>
<organism evidence="11 12">
    <name type="scientific">Anaerovirgula multivorans</name>
    <dbReference type="NCBI Taxonomy" id="312168"/>
    <lineage>
        <taxon>Bacteria</taxon>
        <taxon>Bacillati</taxon>
        <taxon>Bacillota</taxon>
        <taxon>Clostridia</taxon>
        <taxon>Peptostreptococcales</taxon>
        <taxon>Natronincolaceae</taxon>
        <taxon>Anaerovirgula</taxon>
    </lineage>
</organism>
<gene>
    <name evidence="11" type="ORF">SAMN05446037_102038</name>
</gene>
<evidence type="ECO:0000256" key="8">
    <source>
        <dbReference type="ARBA" id="ARBA00029996"/>
    </source>
</evidence>
<dbReference type="EC" id="4.1.1.81" evidence="4"/>
<dbReference type="AlphaFoldDB" id="A0A239H6H1"/>
<dbReference type="CDD" id="cd00609">
    <property type="entry name" value="AAT_like"/>
    <property type="match status" value="1"/>
</dbReference>
<evidence type="ECO:0000256" key="9">
    <source>
        <dbReference type="ARBA" id="ARBA00048531"/>
    </source>
</evidence>
<comment type="cofactor">
    <cofactor evidence="1">
        <name>pyridoxal 5'-phosphate</name>
        <dbReference type="ChEBI" id="CHEBI:597326"/>
    </cofactor>
</comment>
<dbReference type="PANTHER" id="PTHR42885">
    <property type="entry name" value="HISTIDINOL-PHOSPHATE AMINOTRANSFERASE-RELATED"/>
    <property type="match status" value="1"/>
</dbReference>
<dbReference type="Gene3D" id="3.90.1150.10">
    <property type="entry name" value="Aspartate Aminotransferase, domain 1"/>
    <property type="match status" value="1"/>
</dbReference>
<comment type="pathway">
    <text evidence="3">Cofactor biosynthesis; adenosylcobalamin biosynthesis.</text>
</comment>
<dbReference type="GO" id="GO:0048472">
    <property type="term" value="F:threonine-phosphate decarboxylase activity"/>
    <property type="evidence" value="ECO:0007669"/>
    <property type="project" value="UniProtKB-EC"/>
</dbReference>
<dbReference type="GO" id="GO:0030170">
    <property type="term" value="F:pyridoxal phosphate binding"/>
    <property type="evidence" value="ECO:0007669"/>
    <property type="project" value="InterPro"/>
</dbReference>
<keyword evidence="6" id="KW-0663">Pyridoxal phosphate</keyword>
<dbReference type="InterPro" id="IPR015424">
    <property type="entry name" value="PyrdxlP-dep_Trfase"/>
</dbReference>
<protein>
    <recommendedName>
        <fullName evidence="4">threonine-phosphate decarboxylase</fullName>
        <ecNumber evidence="4">4.1.1.81</ecNumber>
    </recommendedName>
    <alternativeName>
        <fullName evidence="8">L-threonine-O-3-phosphate decarboxylase</fullName>
    </alternativeName>
</protein>
<reference evidence="11 12" key="1">
    <citation type="submission" date="2017-06" db="EMBL/GenBank/DDBJ databases">
        <authorList>
            <person name="Kim H.J."/>
            <person name="Triplett B.A."/>
        </authorList>
    </citation>
    <scope>NUCLEOTIDE SEQUENCE [LARGE SCALE GENOMIC DNA]</scope>
    <source>
        <strain evidence="11 12">SCA</strain>
    </source>
</reference>
<evidence type="ECO:0000313" key="11">
    <source>
        <dbReference type="EMBL" id="SNS76822.1"/>
    </source>
</evidence>
<dbReference type="RefSeq" id="WP_089284087.1">
    <property type="nucleotide sequence ID" value="NZ_FZOJ01000020.1"/>
</dbReference>
<evidence type="ECO:0000313" key="12">
    <source>
        <dbReference type="Proteomes" id="UP000198304"/>
    </source>
</evidence>
<dbReference type="UniPathway" id="UPA00148"/>
<dbReference type="EMBL" id="FZOJ01000020">
    <property type="protein sequence ID" value="SNS76822.1"/>
    <property type="molecule type" value="Genomic_DNA"/>
</dbReference>